<sequence>MVLSGRESLIRLIGKRRRFLPNRHSILSDPIPNPNPNPIHQPQPTTAVHNPQNDVVICPVCSLTLPSDNHRINSHLDLCLSEPKRSSSGTKRKLTQRTLLQLNFTHAPSHSLDSTRQENFQFTEHEENFQFTENDSAIVATESSSLASDSNSNHIDINHHDVIDDKCGIFGVKLETLIVGRRYGDKEEVCVGDTVSLLRDSQNVKDPNAIKVVSADSGCSKFLGYLPRELAQYLSPLIDNYGVVFQGHVTSIPKQSLDAVPIQIMCHRTPDGEIKYEDETFKSLWKNAQHAVESAIKNPSSVKYQINFCIMLQEVLRNNCHLLTEDEKTYMESFTSLSNDSQRLFVRLYTRKGPWFRMSSISYPEILDTQKAVLELAEKEYICSVENGNQLCESDMNDILDVLTVSELREIWSFLLKKSCGHGMKKHDLISSILSTNAGLWTHLSTMILDRTGLCIKISSKAESLIWRIERLFFLNGEQDLSSFLLVDIGKIKYPTYICTILEPIFSNRTNLLAYEEAIEVAQIMDEALDANKTDVVLRCIQIAKSRVSTVLPLQYSTSESVSTFHHLFTAPWVYSKVITLGISFLEQERRYSDAVDLLKWLQNVYTCDVKRGYWTLRLSVDLEHLGYIDESLQVAENGLLDPRVRAGSKMALQRRVLRLGKPPRRWKVPSFSRSVLRKIPEVCVQGRPLNSELGAKNRFYNEEGMQCGVEELALHYYAEEGWQGVHTESGIWLTIFGLLMWDVIYADVPNVFYTRFQPLNLQNAPLDLGTDSFFTARKSTIESHLQQIRDGMAEEFLIKSWETHNGTSCRGVNWDRHSLDELRAAVTCVGGSCLASFCKLLCEDYRSWSSGMPDLLLWRFCGEYSGEAKLVEVKGPRDRLSEQQRAWLLMLMDCGFTVEVCKVKPL</sequence>
<evidence type="ECO:0000313" key="1">
    <source>
        <dbReference type="EMBL" id="CAJ2669349.1"/>
    </source>
</evidence>
<protein>
    <submittedName>
        <fullName evidence="1">Uncharacterized protein</fullName>
    </submittedName>
</protein>
<name>A0ACB0LIL7_TRIPR</name>
<dbReference type="Proteomes" id="UP001177021">
    <property type="component" value="Unassembled WGS sequence"/>
</dbReference>
<reference evidence="1" key="1">
    <citation type="submission" date="2023-10" db="EMBL/GenBank/DDBJ databases">
        <authorList>
            <person name="Rodriguez Cubillos JULIANA M."/>
            <person name="De Vega J."/>
        </authorList>
    </citation>
    <scope>NUCLEOTIDE SEQUENCE</scope>
</reference>
<proteinExistence type="predicted"/>
<dbReference type="EMBL" id="CASHSV030000615">
    <property type="protein sequence ID" value="CAJ2669349.1"/>
    <property type="molecule type" value="Genomic_DNA"/>
</dbReference>
<accession>A0ACB0LIL7</accession>
<comment type="caution">
    <text evidence="1">The sequence shown here is derived from an EMBL/GenBank/DDBJ whole genome shotgun (WGS) entry which is preliminary data.</text>
</comment>
<organism evidence="1 2">
    <name type="scientific">Trifolium pratense</name>
    <name type="common">Red clover</name>
    <dbReference type="NCBI Taxonomy" id="57577"/>
    <lineage>
        <taxon>Eukaryota</taxon>
        <taxon>Viridiplantae</taxon>
        <taxon>Streptophyta</taxon>
        <taxon>Embryophyta</taxon>
        <taxon>Tracheophyta</taxon>
        <taxon>Spermatophyta</taxon>
        <taxon>Magnoliopsida</taxon>
        <taxon>eudicotyledons</taxon>
        <taxon>Gunneridae</taxon>
        <taxon>Pentapetalae</taxon>
        <taxon>rosids</taxon>
        <taxon>fabids</taxon>
        <taxon>Fabales</taxon>
        <taxon>Fabaceae</taxon>
        <taxon>Papilionoideae</taxon>
        <taxon>50 kb inversion clade</taxon>
        <taxon>NPAAA clade</taxon>
        <taxon>Hologalegina</taxon>
        <taxon>IRL clade</taxon>
        <taxon>Trifolieae</taxon>
        <taxon>Trifolium</taxon>
    </lineage>
</organism>
<evidence type="ECO:0000313" key="2">
    <source>
        <dbReference type="Proteomes" id="UP001177021"/>
    </source>
</evidence>
<gene>
    <name evidence="1" type="ORF">MILVUS5_LOCUS33575</name>
</gene>
<keyword evidence="2" id="KW-1185">Reference proteome</keyword>